<dbReference type="Pfam" id="PF10589">
    <property type="entry name" value="NADH_4Fe-4S"/>
    <property type="match status" value="1"/>
</dbReference>
<evidence type="ECO:0000256" key="5">
    <source>
        <dbReference type="ARBA" id="ARBA00023014"/>
    </source>
</evidence>
<dbReference type="Pfam" id="PF01512">
    <property type="entry name" value="Complex1_51K"/>
    <property type="match status" value="1"/>
</dbReference>
<dbReference type="Gene3D" id="3.40.50.11540">
    <property type="entry name" value="NADH-ubiquinone oxidoreductase 51kDa subunit"/>
    <property type="match status" value="1"/>
</dbReference>
<dbReference type="InterPro" id="IPR011538">
    <property type="entry name" value="Nuo51_FMN-bd"/>
</dbReference>
<evidence type="ECO:0000313" key="7">
    <source>
        <dbReference type="EMBL" id="MFE4107592.1"/>
    </source>
</evidence>
<dbReference type="Gene3D" id="3.40.30.10">
    <property type="entry name" value="Glutaredoxin"/>
    <property type="match status" value="1"/>
</dbReference>
<reference evidence="7 8" key="1">
    <citation type="submission" date="2024-10" db="EMBL/GenBank/DDBJ databases">
        <authorList>
            <person name="Ratan Roy A."/>
            <person name="Morales Sandoval P.H."/>
            <person name="De Los Santos Villalobos S."/>
            <person name="Chakraborty S."/>
            <person name="Mukherjee J."/>
        </authorList>
    </citation>
    <scope>NUCLEOTIDE SEQUENCE [LARGE SCALE GENOMIC DNA]</scope>
    <source>
        <strain evidence="7 8">S1</strain>
    </source>
</reference>
<dbReference type="NCBIfam" id="NF010120">
    <property type="entry name" value="PRK13596.1"/>
    <property type="match status" value="1"/>
</dbReference>
<keyword evidence="3" id="KW-0479">Metal-binding</keyword>
<dbReference type="Proteomes" id="UP001600165">
    <property type="component" value="Unassembled WGS sequence"/>
</dbReference>
<dbReference type="SUPFAM" id="SSF140490">
    <property type="entry name" value="Nqo1C-terminal domain-like"/>
    <property type="match status" value="1"/>
</dbReference>
<dbReference type="Gene3D" id="1.20.1440.230">
    <property type="entry name" value="NADH-ubiquinone oxidoreductase 51kDa subunit, iron-sulphur binding domain"/>
    <property type="match status" value="1"/>
</dbReference>
<evidence type="ECO:0000256" key="4">
    <source>
        <dbReference type="ARBA" id="ARBA00023004"/>
    </source>
</evidence>
<comment type="caution">
    <text evidence="7">The sequence shown here is derived from an EMBL/GenBank/DDBJ whole genome shotgun (WGS) entry which is preliminary data.</text>
</comment>
<organism evidence="7 8">
    <name type="scientific">Almyronema epifaneia S1</name>
    <dbReference type="NCBI Taxonomy" id="2991925"/>
    <lineage>
        <taxon>Bacteria</taxon>
        <taxon>Bacillati</taxon>
        <taxon>Cyanobacteriota</taxon>
        <taxon>Cyanophyceae</taxon>
        <taxon>Nodosilineales</taxon>
        <taxon>Nodosilineaceae</taxon>
        <taxon>Almyronema</taxon>
        <taxon>Almyronema epifaneia</taxon>
    </lineage>
</organism>
<dbReference type="Gene3D" id="6.10.250.1450">
    <property type="match status" value="1"/>
</dbReference>
<dbReference type="InterPro" id="IPR019575">
    <property type="entry name" value="Nuop51_4Fe4S-bd"/>
</dbReference>
<dbReference type="CDD" id="cd02980">
    <property type="entry name" value="TRX_Fd_family"/>
    <property type="match status" value="1"/>
</dbReference>
<dbReference type="InterPro" id="IPR001949">
    <property type="entry name" value="NADH-UbQ_OxRdtase_51kDa_CS"/>
</dbReference>
<accession>A0ABW6IIA9</accession>
<sequence length="545" mass="58008">MDIQELRTIAQKTRDRQQKTRLRCCTAAGCQSSGALAVKAELEKAVQSAGLDEAIEVCSVGCLRFCGQGPLVATTEQAGLYAQVTPEQAPAIVAQLQGQATASLPQQLAADHPFFAHQMPIVLENSGQIDPERIEEYIAAGGYAPLHHALMEMSADEVVQEISASGLRGRGGGGYPTGLKWATVAKMPGEQKYVICNADEGDPGAFMDRSVLESDPHRVLEGMAIAGYAVGANHGYIYIRAEYPLAIAHLQKAISQAKRYGLMGAQIFGSPFDFKIDIRVGAGAFVCGEETALIASVEGKRGTPRPRPPYPAERGLWGCPTLINNVETYANIPAIIRQGSDWYASIGTEKSKGTKVFALTGKINNPGLIEVPMGTPLRRIVEEMGGGVPAGGTVKAIQTGGPSGGCIPAAALDTPVSYESLIELGTMMGSGGMIVMDTQTSMVDVAQFYMEFCRSESCGKCIPCRAGTVQLHELLNKFLRQEATPSDLEKLENLCHMVKESSLCGLGQSAPNPVLSTLRYFQNEYTALMSATARASELEVSGSPP</sequence>
<dbReference type="PANTHER" id="PTHR43578:SF3">
    <property type="entry name" value="NADH-QUINONE OXIDOREDUCTASE SUBUNIT F"/>
    <property type="match status" value="1"/>
</dbReference>
<dbReference type="SUPFAM" id="SSF52833">
    <property type="entry name" value="Thioredoxin-like"/>
    <property type="match status" value="1"/>
</dbReference>
<feature type="domain" description="NADH-ubiquinone oxidoreductase 51kDa subunit iron-sulphur binding" evidence="6">
    <location>
        <begin position="443"/>
        <end position="488"/>
    </location>
</feature>
<dbReference type="RefSeq" id="WP_377966456.1">
    <property type="nucleotide sequence ID" value="NZ_JBHZOL010000088.1"/>
</dbReference>
<keyword evidence="4" id="KW-0408">Iron</keyword>
<dbReference type="Pfam" id="PF01257">
    <property type="entry name" value="2Fe-2S_thioredx"/>
    <property type="match status" value="1"/>
</dbReference>
<evidence type="ECO:0000259" key="6">
    <source>
        <dbReference type="SMART" id="SM00928"/>
    </source>
</evidence>
<evidence type="ECO:0000256" key="2">
    <source>
        <dbReference type="ARBA" id="ARBA00022485"/>
    </source>
</evidence>
<keyword evidence="8" id="KW-1185">Reference proteome</keyword>
<dbReference type="InterPro" id="IPR036249">
    <property type="entry name" value="Thioredoxin-like_sf"/>
</dbReference>
<comment type="similarity">
    <text evidence="1">Belongs to the complex I 51 kDa subunit family.</text>
</comment>
<name>A0ABW6IIA9_9CYAN</name>
<dbReference type="InterPro" id="IPR037225">
    <property type="entry name" value="Nuo51_FMN-bd_sf"/>
</dbReference>
<dbReference type="Gene3D" id="3.10.20.600">
    <property type="match status" value="1"/>
</dbReference>
<dbReference type="EMBL" id="JBHZOL010000088">
    <property type="protein sequence ID" value="MFE4107592.1"/>
    <property type="molecule type" value="Genomic_DNA"/>
</dbReference>
<evidence type="ECO:0000256" key="3">
    <source>
        <dbReference type="ARBA" id="ARBA00022723"/>
    </source>
</evidence>
<protein>
    <submittedName>
        <fullName evidence="7">NADH-quinone oxidoreductase subunit NuoF</fullName>
    </submittedName>
</protein>
<dbReference type="Pfam" id="PF10531">
    <property type="entry name" value="SLBB"/>
    <property type="match status" value="1"/>
</dbReference>
<dbReference type="InterPro" id="IPR037207">
    <property type="entry name" value="Nuop51_4Fe4S-bd_sf"/>
</dbReference>
<evidence type="ECO:0000313" key="8">
    <source>
        <dbReference type="Proteomes" id="UP001600165"/>
    </source>
</evidence>
<keyword evidence="5" id="KW-0411">Iron-sulfur</keyword>
<proteinExistence type="inferred from homology"/>
<dbReference type="InterPro" id="IPR019554">
    <property type="entry name" value="Soluble_ligand-bd"/>
</dbReference>
<keyword evidence="2" id="KW-0004">4Fe-4S</keyword>
<dbReference type="SMART" id="SM00928">
    <property type="entry name" value="NADH_4Fe-4S"/>
    <property type="match status" value="1"/>
</dbReference>
<dbReference type="SUPFAM" id="SSF142019">
    <property type="entry name" value="Nqo1 FMN-binding domain-like"/>
    <property type="match status" value="1"/>
</dbReference>
<evidence type="ECO:0000256" key="1">
    <source>
        <dbReference type="ARBA" id="ARBA00007523"/>
    </source>
</evidence>
<dbReference type="PANTHER" id="PTHR43578">
    <property type="entry name" value="NADH-QUINONE OXIDOREDUCTASE SUBUNIT F"/>
    <property type="match status" value="1"/>
</dbReference>
<dbReference type="SUPFAM" id="SSF142984">
    <property type="entry name" value="Nqo1 middle domain-like"/>
    <property type="match status" value="1"/>
</dbReference>
<dbReference type="PROSITE" id="PS00645">
    <property type="entry name" value="COMPLEX1_51K_2"/>
    <property type="match status" value="1"/>
</dbReference>
<gene>
    <name evidence="7" type="primary">nuoF</name>
    <name evidence="7" type="ORF">ACFVKH_14965</name>
</gene>